<organism evidence="1 2">
    <name type="scientific">Gigaspora margarita</name>
    <dbReference type="NCBI Taxonomy" id="4874"/>
    <lineage>
        <taxon>Eukaryota</taxon>
        <taxon>Fungi</taxon>
        <taxon>Fungi incertae sedis</taxon>
        <taxon>Mucoromycota</taxon>
        <taxon>Glomeromycotina</taxon>
        <taxon>Glomeromycetes</taxon>
        <taxon>Diversisporales</taxon>
        <taxon>Gigasporaceae</taxon>
        <taxon>Gigaspora</taxon>
    </lineage>
</organism>
<dbReference type="Proteomes" id="UP000789901">
    <property type="component" value="Unassembled WGS sequence"/>
</dbReference>
<proteinExistence type="predicted"/>
<reference evidence="1 2" key="1">
    <citation type="submission" date="2021-06" db="EMBL/GenBank/DDBJ databases">
        <authorList>
            <person name="Kallberg Y."/>
            <person name="Tangrot J."/>
            <person name="Rosling A."/>
        </authorList>
    </citation>
    <scope>NUCLEOTIDE SEQUENCE [LARGE SCALE GENOMIC DNA]</scope>
    <source>
        <strain evidence="1 2">120-4 pot B 10/14</strain>
    </source>
</reference>
<protein>
    <submittedName>
        <fullName evidence="1">21478_t:CDS:1</fullName>
    </submittedName>
</protein>
<gene>
    <name evidence="1" type="ORF">GMARGA_LOCUS35325</name>
</gene>
<evidence type="ECO:0000313" key="2">
    <source>
        <dbReference type="Proteomes" id="UP000789901"/>
    </source>
</evidence>
<keyword evidence="2" id="KW-1185">Reference proteome</keyword>
<feature type="non-terminal residue" evidence="1">
    <location>
        <position position="1"/>
    </location>
</feature>
<evidence type="ECO:0000313" key="1">
    <source>
        <dbReference type="EMBL" id="CAG8841250.1"/>
    </source>
</evidence>
<accession>A0ABN7WW87</accession>
<sequence>STAIQTHSDISAVQVPSDVSSTIVQIPSGFALPLKTQSKR</sequence>
<name>A0ABN7WW87_GIGMA</name>
<comment type="caution">
    <text evidence="1">The sequence shown here is derived from an EMBL/GenBank/DDBJ whole genome shotgun (WGS) entry which is preliminary data.</text>
</comment>
<dbReference type="EMBL" id="CAJVQB010065304">
    <property type="protein sequence ID" value="CAG8841250.1"/>
    <property type="molecule type" value="Genomic_DNA"/>
</dbReference>